<dbReference type="PANTHER" id="PTHR46148">
    <property type="entry name" value="CHROMO DOMAIN-CONTAINING PROTEIN"/>
    <property type="match status" value="1"/>
</dbReference>
<evidence type="ECO:0000259" key="1">
    <source>
        <dbReference type="Pfam" id="PF24626"/>
    </source>
</evidence>
<dbReference type="InterPro" id="IPR016197">
    <property type="entry name" value="Chromo-like_dom_sf"/>
</dbReference>
<proteinExistence type="predicted"/>
<dbReference type="Pfam" id="PF24626">
    <property type="entry name" value="SH3_Tf2-1"/>
    <property type="match status" value="1"/>
</dbReference>
<dbReference type="AlphaFoldDB" id="A0A2I0IWW0"/>
<accession>A0A2I0IWW0</accession>
<comment type="caution">
    <text evidence="2">The sequence shown here is derived from an EMBL/GenBank/DDBJ whole genome shotgun (WGS) entry which is preliminary data.</text>
</comment>
<protein>
    <recommendedName>
        <fullName evidence="1">Tf2-1-like SH3-like domain-containing protein</fullName>
    </recommendedName>
</protein>
<dbReference type="STRING" id="22663.A0A2I0IWW0"/>
<keyword evidence="3" id="KW-1185">Reference proteome</keyword>
<feature type="domain" description="Tf2-1-like SH3-like" evidence="1">
    <location>
        <begin position="1"/>
        <end position="62"/>
    </location>
</feature>
<organism evidence="2 3">
    <name type="scientific">Punica granatum</name>
    <name type="common">Pomegranate</name>
    <dbReference type="NCBI Taxonomy" id="22663"/>
    <lineage>
        <taxon>Eukaryota</taxon>
        <taxon>Viridiplantae</taxon>
        <taxon>Streptophyta</taxon>
        <taxon>Embryophyta</taxon>
        <taxon>Tracheophyta</taxon>
        <taxon>Spermatophyta</taxon>
        <taxon>Magnoliopsida</taxon>
        <taxon>eudicotyledons</taxon>
        <taxon>Gunneridae</taxon>
        <taxon>Pentapetalae</taxon>
        <taxon>rosids</taxon>
        <taxon>malvids</taxon>
        <taxon>Myrtales</taxon>
        <taxon>Lythraceae</taxon>
        <taxon>Punica</taxon>
    </lineage>
</organism>
<evidence type="ECO:0000313" key="3">
    <source>
        <dbReference type="Proteomes" id="UP000233551"/>
    </source>
</evidence>
<sequence length="160" mass="17984">MVFLKLQPYRLGTVTARGSKKLSPKYYGPYQIADRIGKVAYKLKLPSSAQVHPVFHVSQLKNAIGVTNCSSELPISNDAWEGRPLQPLAILECRMVKRGNKVAAQLLVHWSNTSPVDATWEYADELRLRFPQFSLVDKGPEGEGMSWIRSKRAKCNKIVT</sequence>
<dbReference type="InterPro" id="IPR056924">
    <property type="entry name" value="SH3_Tf2-1"/>
</dbReference>
<dbReference type="EMBL" id="PGOL01002430">
    <property type="protein sequence ID" value="PKI48160.1"/>
    <property type="molecule type" value="Genomic_DNA"/>
</dbReference>
<name>A0A2I0IWW0_PUNGR</name>
<gene>
    <name evidence="2" type="ORF">CRG98_031425</name>
</gene>
<dbReference type="PANTHER" id="PTHR46148:SF55">
    <property type="match status" value="1"/>
</dbReference>
<dbReference type="Proteomes" id="UP000233551">
    <property type="component" value="Unassembled WGS sequence"/>
</dbReference>
<reference evidence="2 3" key="1">
    <citation type="submission" date="2017-11" db="EMBL/GenBank/DDBJ databases">
        <title>De-novo sequencing of pomegranate (Punica granatum L.) genome.</title>
        <authorList>
            <person name="Akparov Z."/>
            <person name="Amiraslanov A."/>
            <person name="Hajiyeva S."/>
            <person name="Abbasov M."/>
            <person name="Kaur K."/>
            <person name="Hamwieh A."/>
            <person name="Solovyev V."/>
            <person name="Salamov A."/>
            <person name="Braich B."/>
            <person name="Kosarev P."/>
            <person name="Mahmoud A."/>
            <person name="Hajiyev E."/>
            <person name="Babayeva S."/>
            <person name="Izzatullayeva V."/>
            <person name="Mammadov A."/>
            <person name="Mammadov A."/>
            <person name="Sharifova S."/>
            <person name="Ojaghi J."/>
            <person name="Eynullazada K."/>
            <person name="Bayramov B."/>
            <person name="Abdulazimova A."/>
            <person name="Shahmuradov I."/>
        </authorList>
    </citation>
    <scope>NUCLEOTIDE SEQUENCE [LARGE SCALE GENOMIC DNA]</scope>
    <source>
        <strain evidence="3">cv. AG2017</strain>
        <tissue evidence="2">Leaf</tissue>
    </source>
</reference>
<dbReference type="SUPFAM" id="SSF54160">
    <property type="entry name" value="Chromo domain-like"/>
    <property type="match status" value="1"/>
</dbReference>
<evidence type="ECO:0000313" key="2">
    <source>
        <dbReference type="EMBL" id="PKI48160.1"/>
    </source>
</evidence>